<evidence type="ECO:0000313" key="8">
    <source>
        <dbReference type="EMBL" id="JAP92086.1"/>
    </source>
</evidence>
<keyword evidence="3 6" id="KW-0547">Nucleotide-binding</keyword>
<reference evidence="8" key="1">
    <citation type="submission" date="2015-07" db="EMBL/GenBank/DDBJ databases">
        <title>Adaptation to a free-living lifestyle via gene acquisitions in the diplomonad Trepomonas sp. PC1.</title>
        <authorList>
            <person name="Xu F."/>
            <person name="Jerlstrom-Hultqvist J."/>
            <person name="Kolisko M."/>
            <person name="Simpson A.G.B."/>
            <person name="Roger A.J."/>
            <person name="Svard S.G."/>
            <person name="Andersson J.O."/>
        </authorList>
    </citation>
    <scope>NUCLEOTIDE SEQUENCE</scope>
    <source>
        <strain evidence="8">PC1</strain>
    </source>
</reference>
<dbReference type="FunFam" id="3.30.200.20:FF:000042">
    <property type="entry name" value="Aurora kinase A"/>
    <property type="match status" value="1"/>
</dbReference>
<sequence length="266" mass="30561">DTQSLITNNSFSLPPATTIADFEILKLLGQGSFADVYLARRNANKQLYAIKVIQKQRILKQNELQHTNDELKILMRLNHPNLMHLHGAFQNSDNLYLVLDYMEGGELFHQIQLNKCFPERTAMFISAQIILALEELHKKNIIMRDLKPENVLLSSDGYIKVTDFGLSKFQSEGAVEGTTFCGTPEYLSPEQLRNQKHGIEVDFWALGVITYEMIEGVPPFYSVDQKQMFNSIQKSEIQFSSKFSFLARSFISQCCEKNYRKRLGHL</sequence>
<dbReference type="GO" id="GO:0005524">
    <property type="term" value="F:ATP binding"/>
    <property type="evidence" value="ECO:0007669"/>
    <property type="project" value="UniProtKB-UniRule"/>
</dbReference>
<dbReference type="Gene3D" id="1.10.510.10">
    <property type="entry name" value="Transferase(Phosphotransferase) domain 1"/>
    <property type="match status" value="1"/>
</dbReference>
<dbReference type="EMBL" id="GDID01004520">
    <property type="protein sequence ID" value="JAP92086.1"/>
    <property type="molecule type" value="Transcribed_RNA"/>
</dbReference>
<dbReference type="CDD" id="cd05123">
    <property type="entry name" value="STKc_AGC"/>
    <property type="match status" value="1"/>
</dbReference>
<accession>A0A146K950</accession>
<evidence type="ECO:0000259" key="7">
    <source>
        <dbReference type="PROSITE" id="PS50011"/>
    </source>
</evidence>
<dbReference type="InterPro" id="IPR017441">
    <property type="entry name" value="Protein_kinase_ATP_BS"/>
</dbReference>
<feature type="domain" description="Protein kinase" evidence="7">
    <location>
        <begin position="22"/>
        <end position="266"/>
    </location>
</feature>
<evidence type="ECO:0000256" key="2">
    <source>
        <dbReference type="ARBA" id="ARBA00022679"/>
    </source>
</evidence>
<dbReference type="GO" id="GO:0004674">
    <property type="term" value="F:protein serine/threonine kinase activity"/>
    <property type="evidence" value="ECO:0007669"/>
    <property type="project" value="UniProtKB-KW"/>
</dbReference>
<keyword evidence="1" id="KW-0723">Serine/threonine-protein kinase</keyword>
<dbReference type="PIRSF" id="PIRSF000654">
    <property type="entry name" value="Integrin-linked_kinase"/>
    <property type="match status" value="1"/>
</dbReference>
<organism evidence="8">
    <name type="scientific">Trepomonas sp. PC1</name>
    <dbReference type="NCBI Taxonomy" id="1076344"/>
    <lineage>
        <taxon>Eukaryota</taxon>
        <taxon>Metamonada</taxon>
        <taxon>Diplomonadida</taxon>
        <taxon>Hexamitidae</taxon>
        <taxon>Hexamitinae</taxon>
        <taxon>Trepomonas</taxon>
    </lineage>
</organism>
<dbReference type="InterPro" id="IPR000719">
    <property type="entry name" value="Prot_kinase_dom"/>
</dbReference>
<dbReference type="AlphaFoldDB" id="A0A146K950"/>
<dbReference type="Pfam" id="PF00069">
    <property type="entry name" value="Pkinase"/>
    <property type="match status" value="1"/>
</dbReference>
<evidence type="ECO:0000256" key="1">
    <source>
        <dbReference type="ARBA" id="ARBA00022527"/>
    </source>
</evidence>
<feature type="non-terminal residue" evidence="8">
    <location>
        <position position="266"/>
    </location>
</feature>
<keyword evidence="4 8" id="KW-0418">Kinase</keyword>
<dbReference type="PROSITE" id="PS00107">
    <property type="entry name" value="PROTEIN_KINASE_ATP"/>
    <property type="match status" value="1"/>
</dbReference>
<evidence type="ECO:0000256" key="6">
    <source>
        <dbReference type="PROSITE-ProRule" id="PRU10141"/>
    </source>
</evidence>
<name>A0A146K950_9EUKA</name>
<dbReference type="SMART" id="SM00220">
    <property type="entry name" value="S_TKc"/>
    <property type="match status" value="1"/>
</dbReference>
<evidence type="ECO:0000256" key="4">
    <source>
        <dbReference type="ARBA" id="ARBA00022777"/>
    </source>
</evidence>
<dbReference type="InterPro" id="IPR011009">
    <property type="entry name" value="Kinase-like_dom_sf"/>
</dbReference>
<dbReference type="FunFam" id="1.10.510.10:FF:000551">
    <property type="entry name" value="Non-specific serine/threonine protein kinase"/>
    <property type="match status" value="1"/>
</dbReference>
<evidence type="ECO:0000256" key="3">
    <source>
        <dbReference type="ARBA" id="ARBA00022741"/>
    </source>
</evidence>
<protein>
    <submittedName>
        <fullName evidence="8">Kinase, AGC</fullName>
    </submittedName>
</protein>
<dbReference type="InterPro" id="IPR045270">
    <property type="entry name" value="STKc_AGC"/>
</dbReference>
<dbReference type="PROSITE" id="PS50011">
    <property type="entry name" value="PROTEIN_KINASE_DOM"/>
    <property type="match status" value="1"/>
</dbReference>
<dbReference type="SUPFAM" id="SSF56112">
    <property type="entry name" value="Protein kinase-like (PK-like)"/>
    <property type="match status" value="1"/>
</dbReference>
<feature type="binding site" evidence="6">
    <location>
        <position position="60"/>
    </location>
    <ligand>
        <name>ATP</name>
        <dbReference type="ChEBI" id="CHEBI:30616"/>
    </ligand>
</feature>
<gene>
    <name evidence="8" type="ORF">TPC1_16083</name>
</gene>
<dbReference type="PANTHER" id="PTHR24351">
    <property type="entry name" value="RIBOSOMAL PROTEIN S6 KINASE"/>
    <property type="match status" value="1"/>
</dbReference>
<keyword evidence="5 6" id="KW-0067">ATP-binding</keyword>
<dbReference type="Gene3D" id="3.30.200.20">
    <property type="entry name" value="Phosphorylase Kinase, domain 1"/>
    <property type="match status" value="1"/>
</dbReference>
<proteinExistence type="predicted"/>
<feature type="non-terminal residue" evidence="8">
    <location>
        <position position="1"/>
    </location>
</feature>
<keyword evidence="2" id="KW-0808">Transferase</keyword>
<evidence type="ECO:0000256" key="5">
    <source>
        <dbReference type="ARBA" id="ARBA00022840"/>
    </source>
</evidence>